<dbReference type="Proteomes" id="UP000251889">
    <property type="component" value="Unassembled WGS sequence"/>
</dbReference>
<keyword evidence="3" id="KW-1185">Reference proteome</keyword>
<keyword evidence="1" id="KW-0812">Transmembrane</keyword>
<comment type="caution">
    <text evidence="2">The sequence shown here is derived from an EMBL/GenBank/DDBJ whole genome shotgun (WGS) entry which is preliminary data.</text>
</comment>
<proteinExistence type="predicted"/>
<name>A0A364XZD6_9BACT</name>
<protein>
    <submittedName>
        <fullName evidence="2">Uncharacterized protein</fullName>
    </submittedName>
</protein>
<accession>A0A364XZD6</accession>
<gene>
    <name evidence="2" type="ORF">DQQ10_18920</name>
</gene>
<dbReference type="EMBL" id="QMFY01000010">
    <property type="protein sequence ID" value="RAV99668.1"/>
    <property type="molecule type" value="Genomic_DNA"/>
</dbReference>
<feature type="transmembrane region" description="Helical" evidence="1">
    <location>
        <begin position="12"/>
        <end position="32"/>
    </location>
</feature>
<sequence length="163" mass="18686">MILDIYFRRPVFYDYLLAFCTILVLSVFLINGKVSLPKAEDSYSLTGDLTNIALTLIGFILTILTVFITFKDNSNPTSAGTDEPLFKRFFSTGYYFETIKHLKNCIKSIALVAACGFVVKMFFPIEIRLYLFFYNIAALIIIMLTVYRCLLILGKILEMQRPK</sequence>
<keyword evidence="1" id="KW-0472">Membrane</keyword>
<organism evidence="2 3">
    <name type="scientific">Pseudochryseolinea flava</name>
    <dbReference type="NCBI Taxonomy" id="2059302"/>
    <lineage>
        <taxon>Bacteria</taxon>
        <taxon>Pseudomonadati</taxon>
        <taxon>Bacteroidota</taxon>
        <taxon>Cytophagia</taxon>
        <taxon>Cytophagales</taxon>
        <taxon>Fulvivirgaceae</taxon>
        <taxon>Pseudochryseolinea</taxon>
    </lineage>
</organism>
<feature type="transmembrane region" description="Helical" evidence="1">
    <location>
        <begin position="129"/>
        <end position="153"/>
    </location>
</feature>
<reference evidence="2 3" key="1">
    <citation type="submission" date="2018-06" db="EMBL/GenBank/DDBJ databases">
        <title>Chryseolinea flavus sp. nov., a member of the phylum Bacteroidetes isolated from soil.</title>
        <authorList>
            <person name="Li Y."/>
            <person name="Wang J."/>
        </authorList>
    </citation>
    <scope>NUCLEOTIDE SEQUENCE [LARGE SCALE GENOMIC DNA]</scope>
    <source>
        <strain evidence="2 3">SDU1-6</strain>
    </source>
</reference>
<evidence type="ECO:0000313" key="3">
    <source>
        <dbReference type="Proteomes" id="UP000251889"/>
    </source>
</evidence>
<evidence type="ECO:0000256" key="1">
    <source>
        <dbReference type="SAM" id="Phobius"/>
    </source>
</evidence>
<dbReference type="AlphaFoldDB" id="A0A364XZD6"/>
<keyword evidence="1" id="KW-1133">Transmembrane helix</keyword>
<feature type="transmembrane region" description="Helical" evidence="1">
    <location>
        <begin position="52"/>
        <end position="70"/>
    </location>
</feature>
<feature type="transmembrane region" description="Helical" evidence="1">
    <location>
        <begin position="105"/>
        <end position="123"/>
    </location>
</feature>
<evidence type="ECO:0000313" key="2">
    <source>
        <dbReference type="EMBL" id="RAV99668.1"/>
    </source>
</evidence>